<keyword evidence="9 14" id="KW-0547">Nucleotide-binding</keyword>
<protein>
    <recommendedName>
        <fullName evidence="4 14">tRNA(His) guanylyltransferase</fullName>
        <ecNumber evidence="3 14">2.7.7.79</ecNumber>
    </recommendedName>
    <alternativeName>
        <fullName evidence="12 14">tRNA-histidine guanylyltransferase</fullName>
    </alternativeName>
</protein>
<comment type="catalytic activity">
    <reaction evidence="13 14">
        <text>a 5'-end ribonucleotide-tRNA(His) + GTP + ATP + H2O = a 5'-end phospho-guanosine-ribonucleotide-tRNA(His) + AMP + 2 diphosphate + H(+)</text>
        <dbReference type="Rhea" id="RHEA:54564"/>
        <dbReference type="Rhea" id="RHEA-COMP:14193"/>
        <dbReference type="Rhea" id="RHEA-COMP:14917"/>
        <dbReference type="ChEBI" id="CHEBI:15377"/>
        <dbReference type="ChEBI" id="CHEBI:15378"/>
        <dbReference type="ChEBI" id="CHEBI:30616"/>
        <dbReference type="ChEBI" id="CHEBI:33019"/>
        <dbReference type="ChEBI" id="CHEBI:37565"/>
        <dbReference type="ChEBI" id="CHEBI:138282"/>
        <dbReference type="ChEBI" id="CHEBI:141847"/>
        <dbReference type="ChEBI" id="CHEBI:456215"/>
        <dbReference type="EC" id="2.7.7.79"/>
    </reaction>
</comment>
<name>A0A3N4L8K4_9PEZI</name>
<dbReference type="Gene3D" id="3.30.70.3000">
    <property type="match status" value="1"/>
</dbReference>
<feature type="domain" description="Thg1 C-terminal" evidence="19">
    <location>
        <begin position="140"/>
        <end position="279"/>
    </location>
</feature>
<feature type="binding site" evidence="16">
    <location>
        <position position="29"/>
    </location>
    <ligand>
        <name>Mg(2+)</name>
        <dbReference type="ChEBI" id="CHEBI:18420"/>
        <label>2</label>
        <note>catalytic</note>
    </ligand>
</feature>
<dbReference type="FunFam" id="3.30.70.3000:FF:000001">
    <property type="entry name" value="tRNA(His) guanylyltransferase"/>
    <property type="match status" value="1"/>
</dbReference>
<feature type="compositionally biased region" description="Basic and acidic residues" evidence="17">
    <location>
        <begin position="250"/>
        <end position="262"/>
    </location>
</feature>
<evidence type="ECO:0000256" key="1">
    <source>
        <dbReference type="ARBA" id="ARBA00002939"/>
    </source>
</evidence>
<dbReference type="InterPro" id="IPR025845">
    <property type="entry name" value="Thg1_C_dom"/>
</dbReference>
<evidence type="ECO:0000259" key="19">
    <source>
        <dbReference type="Pfam" id="PF14413"/>
    </source>
</evidence>
<dbReference type="OrthoDB" id="62560at2759"/>
<accession>A0A3N4L8K4</accession>
<dbReference type="AlphaFoldDB" id="A0A3N4L8K4"/>
<dbReference type="Pfam" id="PF04446">
    <property type="entry name" value="Thg1"/>
    <property type="match status" value="1"/>
</dbReference>
<comment type="function">
    <text evidence="1 14">Adds a GMP to the 5'-end of tRNA(His) after transcription and RNase P cleavage.</text>
</comment>
<dbReference type="GO" id="GO:0008193">
    <property type="term" value="F:tRNA guanylyltransferase activity"/>
    <property type="evidence" value="ECO:0007669"/>
    <property type="project" value="UniProtKB-UniRule"/>
</dbReference>
<evidence type="ECO:0000256" key="13">
    <source>
        <dbReference type="ARBA" id="ARBA00047281"/>
    </source>
</evidence>
<evidence type="ECO:0000256" key="17">
    <source>
        <dbReference type="SAM" id="MobiDB-lite"/>
    </source>
</evidence>
<dbReference type="GO" id="GO:0006400">
    <property type="term" value="P:tRNA modification"/>
    <property type="evidence" value="ECO:0007669"/>
    <property type="project" value="UniProtKB-UniRule"/>
</dbReference>
<evidence type="ECO:0000256" key="15">
    <source>
        <dbReference type="PIRSR" id="PIRSR028980-1"/>
    </source>
</evidence>
<keyword evidence="7 14" id="KW-0548">Nucleotidyltransferase</keyword>
<dbReference type="PANTHER" id="PTHR12729:SF6">
    <property type="entry name" value="TRNA(HIS) GUANYLYLTRANSFERASE-RELATED"/>
    <property type="match status" value="1"/>
</dbReference>
<comment type="similarity">
    <text evidence="2 14">Belongs to the tRNA(His) guanylyltransferase family.</text>
</comment>
<keyword evidence="11 14" id="KW-0342">GTP-binding</keyword>
<feature type="binding site" evidence="16">
    <location>
        <position position="30"/>
    </location>
    <ligand>
        <name>Mg(2+)</name>
        <dbReference type="ChEBI" id="CHEBI:18420"/>
        <label>1</label>
        <note>catalytic</note>
    </ligand>
</feature>
<keyword evidence="6 14" id="KW-0819">tRNA processing</keyword>
<dbReference type="PANTHER" id="PTHR12729">
    <property type="entry name" value="TRNA(HIS) GUANYLYLTRANSFERASE-RELATED"/>
    <property type="match status" value="1"/>
</dbReference>
<evidence type="ECO:0000256" key="11">
    <source>
        <dbReference type="ARBA" id="ARBA00023134"/>
    </source>
</evidence>
<dbReference type="FunCoup" id="A0A3N4L8K4">
    <property type="interactions" value="744"/>
</dbReference>
<feature type="binding site" evidence="15">
    <location>
        <begin position="75"/>
        <end position="76"/>
    </location>
    <ligand>
        <name>GTP</name>
        <dbReference type="ChEBI" id="CHEBI:37565"/>
    </ligand>
</feature>
<dbReference type="InterPro" id="IPR007537">
    <property type="entry name" value="tRNAHis_GuaTrfase_Thg1"/>
</dbReference>
<reference evidence="20 21" key="1">
    <citation type="journal article" date="2018" name="Nat. Ecol. Evol.">
        <title>Pezizomycetes genomes reveal the molecular basis of ectomycorrhizal truffle lifestyle.</title>
        <authorList>
            <person name="Murat C."/>
            <person name="Payen T."/>
            <person name="Noel B."/>
            <person name="Kuo A."/>
            <person name="Morin E."/>
            <person name="Chen J."/>
            <person name="Kohler A."/>
            <person name="Krizsan K."/>
            <person name="Balestrini R."/>
            <person name="Da Silva C."/>
            <person name="Montanini B."/>
            <person name="Hainaut M."/>
            <person name="Levati E."/>
            <person name="Barry K.W."/>
            <person name="Belfiori B."/>
            <person name="Cichocki N."/>
            <person name="Clum A."/>
            <person name="Dockter R.B."/>
            <person name="Fauchery L."/>
            <person name="Guy J."/>
            <person name="Iotti M."/>
            <person name="Le Tacon F."/>
            <person name="Lindquist E.A."/>
            <person name="Lipzen A."/>
            <person name="Malagnac F."/>
            <person name="Mello A."/>
            <person name="Molinier V."/>
            <person name="Miyauchi S."/>
            <person name="Poulain J."/>
            <person name="Riccioni C."/>
            <person name="Rubini A."/>
            <person name="Sitrit Y."/>
            <person name="Splivallo R."/>
            <person name="Traeger S."/>
            <person name="Wang M."/>
            <person name="Zifcakova L."/>
            <person name="Wipf D."/>
            <person name="Zambonelli A."/>
            <person name="Paolocci F."/>
            <person name="Nowrousian M."/>
            <person name="Ottonello S."/>
            <person name="Baldrian P."/>
            <person name="Spatafora J.W."/>
            <person name="Henrissat B."/>
            <person name="Nagy L.G."/>
            <person name="Aury J.M."/>
            <person name="Wincker P."/>
            <person name="Grigoriev I.V."/>
            <person name="Bonfante P."/>
            <person name="Martin F.M."/>
        </authorList>
    </citation>
    <scope>NUCLEOTIDE SEQUENCE [LARGE SCALE GENOMIC DNA]</scope>
    <source>
        <strain evidence="20 21">CCBAS932</strain>
    </source>
</reference>
<dbReference type="EMBL" id="ML119107">
    <property type="protein sequence ID" value="RPB16961.1"/>
    <property type="molecule type" value="Genomic_DNA"/>
</dbReference>
<evidence type="ECO:0000256" key="5">
    <source>
        <dbReference type="ARBA" id="ARBA00022679"/>
    </source>
</evidence>
<evidence type="ECO:0000256" key="12">
    <source>
        <dbReference type="ARBA" id="ARBA00032480"/>
    </source>
</evidence>
<dbReference type="Proteomes" id="UP000277580">
    <property type="component" value="Unassembled WGS sequence"/>
</dbReference>
<dbReference type="EC" id="2.7.7.79" evidence="3 14"/>
<gene>
    <name evidence="20" type="ORF">P167DRAFT_551211</name>
</gene>
<dbReference type="Pfam" id="PF14413">
    <property type="entry name" value="Thg1C"/>
    <property type="match status" value="1"/>
</dbReference>
<keyword evidence="5 14" id="KW-0808">Transferase</keyword>
<dbReference type="InParanoid" id="A0A3N4L8K4"/>
<feature type="binding site" evidence="16">
    <location>
        <position position="76"/>
    </location>
    <ligand>
        <name>Mg(2+)</name>
        <dbReference type="ChEBI" id="CHEBI:18420"/>
        <label>1</label>
        <note>catalytic</note>
    </ligand>
</feature>
<evidence type="ECO:0000313" key="20">
    <source>
        <dbReference type="EMBL" id="RPB16961.1"/>
    </source>
</evidence>
<feature type="binding site" evidence="16">
    <location>
        <position position="76"/>
    </location>
    <ligand>
        <name>Mg(2+)</name>
        <dbReference type="ChEBI" id="CHEBI:18420"/>
        <label>2</label>
        <note>catalytic</note>
    </ligand>
</feature>
<feature type="domain" description="tRNAHis guanylyltransferase catalytic" evidence="18">
    <location>
        <begin position="6"/>
        <end position="136"/>
    </location>
</feature>
<evidence type="ECO:0000256" key="8">
    <source>
        <dbReference type="ARBA" id="ARBA00022723"/>
    </source>
</evidence>
<evidence type="ECO:0000256" key="3">
    <source>
        <dbReference type="ARBA" id="ARBA00012511"/>
    </source>
</evidence>
<keyword evidence="10 14" id="KW-0460">Magnesium</keyword>
<comment type="cofactor">
    <cofactor evidence="16">
        <name>Mg(2+)</name>
        <dbReference type="ChEBI" id="CHEBI:18420"/>
    </cofactor>
    <text evidence="16">Binds 2 magnesium ions per subunit.</text>
</comment>
<evidence type="ECO:0000256" key="16">
    <source>
        <dbReference type="PIRSR" id="PIRSR028980-2"/>
    </source>
</evidence>
<dbReference type="GO" id="GO:0000287">
    <property type="term" value="F:magnesium ion binding"/>
    <property type="evidence" value="ECO:0007669"/>
    <property type="project" value="UniProtKB-UniRule"/>
</dbReference>
<dbReference type="PIRSF" id="PIRSF028980">
    <property type="entry name" value="tRNAHis_guanylyltransferase"/>
    <property type="match status" value="1"/>
</dbReference>
<sequence length="293" mass="33329">MANSKFEYVRAFERPDPLLPNTFIVIRLDGRSFHSFSARHAFTKPNDIRALHLMNAAAAAVVRDLPDIAIAYGVSDEFSFVLRRETTLFERREAKLVTTVCSSFTSWYVFLWPQFFPETPLVPPLPSFDGRAVCYPALGNVRDYLSWRQADCHINNLYNTTFWALVQQGGMTTQEAEEELKGTFAKDKNEILFSRFKINYNNEPEFFKKGSVIFRDYTDVLPSAAAPDSSSPAAAAATAEAQETATTAVPREKSKTQIEKEKKRAKKAQVVVEHVDIIQDAFWEKRPWILGDR</sequence>
<evidence type="ECO:0000256" key="4">
    <source>
        <dbReference type="ARBA" id="ARBA00015443"/>
    </source>
</evidence>
<feature type="binding site" evidence="16">
    <location>
        <position position="29"/>
    </location>
    <ligand>
        <name>Mg(2+)</name>
        <dbReference type="ChEBI" id="CHEBI:18420"/>
        <label>1</label>
        <note>catalytic</note>
    </ligand>
</feature>
<dbReference type="STRING" id="1392247.A0A3N4L8K4"/>
<evidence type="ECO:0000256" key="2">
    <source>
        <dbReference type="ARBA" id="ARBA00010113"/>
    </source>
</evidence>
<keyword evidence="21" id="KW-1185">Reference proteome</keyword>
<evidence type="ECO:0000256" key="14">
    <source>
        <dbReference type="PIRNR" id="PIRNR028980"/>
    </source>
</evidence>
<evidence type="ECO:0000256" key="7">
    <source>
        <dbReference type="ARBA" id="ARBA00022695"/>
    </source>
</evidence>
<evidence type="ECO:0000313" key="21">
    <source>
        <dbReference type="Proteomes" id="UP000277580"/>
    </source>
</evidence>
<proteinExistence type="inferred from homology"/>
<evidence type="ECO:0000256" key="10">
    <source>
        <dbReference type="ARBA" id="ARBA00022842"/>
    </source>
</evidence>
<dbReference type="InterPro" id="IPR024956">
    <property type="entry name" value="tRNAHis_GuaTrfase_cat"/>
</dbReference>
<keyword evidence="8 14" id="KW-0479">Metal-binding</keyword>
<evidence type="ECO:0000256" key="9">
    <source>
        <dbReference type="ARBA" id="ARBA00022741"/>
    </source>
</evidence>
<feature type="region of interest" description="Disordered" evidence="17">
    <location>
        <begin position="242"/>
        <end position="263"/>
    </location>
</feature>
<dbReference type="GO" id="GO:0005525">
    <property type="term" value="F:GTP binding"/>
    <property type="evidence" value="ECO:0007669"/>
    <property type="project" value="UniProtKB-UniRule"/>
</dbReference>
<organism evidence="20 21">
    <name type="scientific">Morchella conica CCBAS932</name>
    <dbReference type="NCBI Taxonomy" id="1392247"/>
    <lineage>
        <taxon>Eukaryota</taxon>
        <taxon>Fungi</taxon>
        <taxon>Dikarya</taxon>
        <taxon>Ascomycota</taxon>
        <taxon>Pezizomycotina</taxon>
        <taxon>Pezizomycetes</taxon>
        <taxon>Pezizales</taxon>
        <taxon>Morchellaceae</taxon>
        <taxon>Morchella</taxon>
    </lineage>
</organism>
<dbReference type="InterPro" id="IPR038469">
    <property type="entry name" value="tRNAHis_GuaTrfase_Thg1_sf"/>
</dbReference>
<evidence type="ECO:0000259" key="18">
    <source>
        <dbReference type="Pfam" id="PF04446"/>
    </source>
</evidence>
<evidence type="ECO:0000256" key="6">
    <source>
        <dbReference type="ARBA" id="ARBA00022694"/>
    </source>
</evidence>